<sequence>MSQFSDTEHFMKVTPTDRNRQTVSLYFPPYDESISPQGLDLDHFGVDEGVFFQFFSRFIYDNVSGRANYIIISGTSRSLETEKKRRN</sequence>
<keyword evidence="2" id="KW-1185">Reference proteome</keyword>
<dbReference type="EMBL" id="BPLQ01001367">
    <property type="protein sequence ID" value="GIX81188.1"/>
    <property type="molecule type" value="Genomic_DNA"/>
</dbReference>
<comment type="caution">
    <text evidence="1">The sequence shown here is derived from an EMBL/GenBank/DDBJ whole genome shotgun (WGS) entry which is preliminary data.</text>
</comment>
<reference evidence="1 2" key="1">
    <citation type="submission" date="2021-06" db="EMBL/GenBank/DDBJ databases">
        <title>Caerostris darwini draft genome.</title>
        <authorList>
            <person name="Kono N."/>
            <person name="Arakawa K."/>
        </authorList>
    </citation>
    <scope>NUCLEOTIDE SEQUENCE [LARGE SCALE GENOMIC DNA]</scope>
</reference>
<name>A0AAV4N9Q3_9ARAC</name>
<evidence type="ECO:0000313" key="2">
    <source>
        <dbReference type="Proteomes" id="UP001054837"/>
    </source>
</evidence>
<proteinExistence type="predicted"/>
<gene>
    <name evidence="1" type="ORF">CDAR_254651</name>
</gene>
<organism evidence="1 2">
    <name type="scientific">Caerostris darwini</name>
    <dbReference type="NCBI Taxonomy" id="1538125"/>
    <lineage>
        <taxon>Eukaryota</taxon>
        <taxon>Metazoa</taxon>
        <taxon>Ecdysozoa</taxon>
        <taxon>Arthropoda</taxon>
        <taxon>Chelicerata</taxon>
        <taxon>Arachnida</taxon>
        <taxon>Araneae</taxon>
        <taxon>Araneomorphae</taxon>
        <taxon>Entelegynae</taxon>
        <taxon>Araneoidea</taxon>
        <taxon>Araneidae</taxon>
        <taxon>Caerostris</taxon>
    </lineage>
</organism>
<dbReference type="Proteomes" id="UP001054837">
    <property type="component" value="Unassembled WGS sequence"/>
</dbReference>
<protein>
    <submittedName>
        <fullName evidence="1">Uncharacterized protein</fullName>
    </submittedName>
</protein>
<accession>A0AAV4N9Q3</accession>
<evidence type="ECO:0000313" key="1">
    <source>
        <dbReference type="EMBL" id="GIX81188.1"/>
    </source>
</evidence>
<dbReference type="AlphaFoldDB" id="A0AAV4N9Q3"/>